<dbReference type="Proteomes" id="UP000225924">
    <property type="component" value="Segment"/>
</dbReference>
<keyword evidence="2" id="KW-1133">Transmembrane helix</keyword>
<protein>
    <submittedName>
        <fullName evidence="3">Uncharacterized protein</fullName>
    </submittedName>
</protein>
<evidence type="ECO:0000313" key="4">
    <source>
        <dbReference type="Proteomes" id="UP000225924"/>
    </source>
</evidence>
<organism evidence="3 4">
    <name type="scientific">Mycobacterium phage TBond007</name>
    <dbReference type="NCBI Taxonomy" id="1897424"/>
    <lineage>
        <taxon>Viruses</taxon>
        <taxon>Duplodnaviria</taxon>
        <taxon>Heunggongvirae</taxon>
        <taxon>Uroviricota</taxon>
        <taxon>Caudoviricetes</taxon>
        <taxon>Weiservirinae</taxon>
        <taxon>Keshuvirus</taxon>
        <taxon>Keshuvirus pixie</taxon>
    </lineage>
</organism>
<feature type="compositionally biased region" description="Basic and acidic residues" evidence="1">
    <location>
        <begin position="83"/>
        <end position="100"/>
    </location>
</feature>
<accession>A0A1D8ERV1</accession>
<gene>
    <name evidence="3" type="ORF">SEA_TBOND007_49</name>
</gene>
<feature type="transmembrane region" description="Helical" evidence="2">
    <location>
        <begin position="137"/>
        <end position="159"/>
    </location>
</feature>
<evidence type="ECO:0000256" key="2">
    <source>
        <dbReference type="SAM" id="Phobius"/>
    </source>
</evidence>
<proteinExistence type="predicted"/>
<keyword evidence="2" id="KW-0812">Transmembrane</keyword>
<name>A0A1D8ERV1_9CAUD</name>
<feature type="region of interest" description="Disordered" evidence="1">
    <location>
        <begin position="1"/>
        <end position="107"/>
    </location>
</feature>
<feature type="compositionally biased region" description="Basic and acidic residues" evidence="1">
    <location>
        <begin position="43"/>
        <end position="67"/>
    </location>
</feature>
<keyword evidence="2" id="KW-0472">Membrane</keyword>
<evidence type="ECO:0000256" key="1">
    <source>
        <dbReference type="SAM" id="MobiDB-lite"/>
    </source>
</evidence>
<evidence type="ECO:0000313" key="3">
    <source>
        <dbReference type="EMBL" id="AOT23789.1"/>
    </source>
</evidence>
<sequence length="162" mass="17039">MTAQPPKRRNPRARRGLADTTKGIGATCYALQDSTVRGPHFSRRPDDCAAGREAGRRPDRRGAERPRGGSAGRAVRPVAGNGTHDRAPGRVVRRPADRRPARLGGGPMSPAPYCLPCNAHHVPGSTSRCGAERLGALLGWVLLTLAMVIVGLALGALSVGAW</sequence>
<feature type="compositionally biased region" description="Basic residues" evidence="1">
    <location>
        <begin position="1"/>
        <end position="15"/>
    </location>
</feature>
<dbReference type="EMBL" id="KX683428">
    <property type="protein sequence ID" value="AOT23789.1"/>
    <property type="molecule type" value="Genomic_DNA"/>
</dbReference>
<reference evidence="3 4" key="1">
    <citation type="submission" date="2016-08" db="EMBL/GenBank/DDBJ databases">
        <authorList>
            <person name="Ahmed F."/>
            <person name="Bandayrel A."/>
            <person name="Anderson R."/>
            <person name="Medellin R."/>
            <person name="Mendez A."/>
            <person name="Mendoza F."/>
            <person name="Morales A."/>
            <person name="Perez T."/>
            <person name="Ramos J."/>
            <person name="Vu K."/>
            <person name="Sadana R."/>
            <person name="Saha S."/>
            <person name="Ball S.L."/>
            <person name="Garlena R.A."/>
            <person name="Russell D.A."/>
            <person name="Pope W.H."/>
            <person name="Jacobs-Sera D."/>
            <person name="Hendrix R.W."/>
            <person name="Hatfull G.F."/>
        </authorList>
    </citation>
    <scope>NUCLEOTIDE SEQUENCE [LARGE SCALE GENOMIC DNA]</scope>
</reference>